<dbReference type="NCBIfam" id="TIGR00654">
    <property type="entry name" value="PhzF_family"/>
    <property type="match status" value="1"/>
</dbReference>
<sequence>MTEFKFSQVDVFSSAPHRGNPVAVVHGADALTDDQMARFAHWTNLSETTLLLSPTQESADYRLRIFTPDQELPFAGHPTLGSARAWLEAGGIPRTPGQVVQECPAGLITVVMDDDDGLSFGAPPLVRSGDVDSATLAVARQALGLKPGQIQAANWVDNGPGWVGLVLTDAQTVLRCTPDAAAFAEHDLRVGLLGAYGPNGRTGPGDQAGRTGHDADVEVRALIAMGGTVREDPVTGSLNAGFASWLIPAGLAPEEYVAAQGTVLGREGRVRVRHDGQDIWVGGDTQVLVHGTVQF</sequence>
<dbReference type="InterPro" id="IPR003719">
    <property type="entry name" value="Phenazine_PhzF-like"/>
</dbReference>
<evidence type="ECO:0000256" key="1">
    <source>
        <dbReference type="PIRSR" id="PIRSR016184-1"/>
    </source>
</evidence>
<protein>
    <submittedName>
        <fullName evidence="2">PhzF family phenazine biosynthesis protein</fullName>
    </submittedName>
</protein>
<name>A0A846TIV7_9MICC</name>
<dbReference type="PANTHER" id="PTHR13774">
    <property type="entry name" value="PHENAZINE BIOSYNTHESIS PROTEIN"/>
    <property type="match status" value="1"/>
</dbReference>
<dbReference type="RefSeq" id="WP_119932519.1">
    <property type="nucleotide sequence ID" value="NZ_JAAVUN010000001.1"/>
</dbReference>
<dbReference type="PANTHER" id="PTHR13774:SF32">
    <property type="entry name" value="ANTISENSE-ENHANCING SEQUENCE 1"/>
    <property type="match status" value="1"/>
</dbReference>
<dbReference type="GO" id="GO:0005737">
    <property type="term" value="C:cytoplasm"/>
    <property type="evidence" value="ECO:0007669"/>
    <property type="project" value="TreeGrafter"/>
</dbReference>
<dbReference type="Proteomes" id="UP000521379">
    <property type="component" value="Unassembled WGS sequence"/>
</dbReference>
<comment type="caution">
    <text evidence="2">The sequence shown here is derived from an EMBL/GenBank/DDBJ whole genome shotgun (WGS) entry which is preliminary data.</text>
</comment>
<keyword evidence="3" id="KW-1185">Reference proteome</keyword>
<dbReference type="GO" id="GO:0016853">
    <property type="term" value="F:isomerase activity"/>
    <property type="evidence" value="ECO:0007669"/>
    <property type="project" value="TreeGrafter"/>
</dbReference>
<dbReference type="PIRSF" id="PIRSF016184">
    <property type="entry name" value="PhzC_PhzF"/>
    <property type="match status" value="1"/>
</dbReference>
<evidence type="ECO:0000313" key="3">
    <source>
        <dbReference type="Proteomes" id="UP000521379"/>
    </source>
</evidence>
<dbReference type="Pfam" id="PF02567">
    <property type="entry name" value="PhzC-PhzF"/>
    <property type="match status" value="1"/>
</dbReference>
<reference evidence="2 3" key="1">
    <citation type="submission" date="2020-02" db="EMBL/GenBank/DDBJ databases">
        <authorList>
            <person name="Sun Q."/>
        </authorList>
    </citation>
    <scope>NUCLEOTIDE SEQUENCE [LARGE SCALE GENOMIC DNA]</scope>
    <source>
        <strain evidence="2 3">YIM 13062</strain>
    </source>
</reference>
<dbReference type="AlphaFoldDB" id="A0A846TIV7"/>
<evidence type="ECO:0000313" key="2">
    <source>
        <dbReference type="EMBL" id="NKE08413.1"/>
    </source>
</evidence>
<dbReference type="Gene3D" id="3.10.310.10">
    <property type="entry name" value="Diaminopimelate Epimerase, Chain A, domain 1"/>
    <property type="match status" value="2"/>
</dbReference>
<organism evidence="2 3">
    <name type="scientific">Kocuria subflava</name>
    <dbReference type="NCBI Taxonomy" id="1736139"/>
    <lineage>
        <taxon>Bacteria</taxon>
        <taxon>Bacillati</taxon>
        <taxon>Actinomycetota</taxon>
        <taxon>Actinomycetes</taxon>
        <taxon>Micrococcales</taxon>
        <taxon>Micrococcaceae</taxon>
        <taxon>Kocuria</taxon>
    </lineage>
</organism>
<dbReference type="SUPFAM" id="SSF54506">
    <property type="entry name" value="Diaminopimelate epimerase-like"/>
    <property type="match status" value="1"/>
</dbReference>
<dbReference type="EMBL" id="JAAVUN010000001">
    <property type="protein sequence ID" value="NKE08413.1"/>
    <property type="molecule type" value="Genomic_DNA"/>
</dbReference>
<accession>A0A846TIV7</accession>
<proteinExistence type="predicted"/>
<gene>
    <name evidence="2" type="ORF">GTW58_00290</name>
</gene>
<feature type="active site" evidence="1">
    <location>
        <position position="47"/>
    </location>
</feature>